<dbReference type="InterPro" id="IPR042213">
    <property type="entry name" value="NBD_C_sf"/>
</dbReference>
<dbReference type="Pfam" id="PF07005">
    <property type="entry name" value="SBD_N"/>
    <property type="match status" value="1"/>
</dbReference>
<evidence type="ECO:0000256" key="4">
    <source>
        <dbReference type="ARBA" id="ARBA00022777"/>
    </source>
</evidence>
<dbReference type="Gene3D" id="3.40.50.10840">
    <property type="entry name" value="Putative sugar-binding, N-terminal domain"/>
    <property type="match status" value="1"/>
</dbReference>
<accession>A0ABU2JTL6</accession>
<comment type="similarity">
    <text evidence="1">Belongs to the four-carbon acid sugar kinase family.</text>
</comment>
<feature type="region of interest" description="Disordered" evidence="7">
    <location>
        <begin position="239"/>
        <end position="260"/>
    </location>
</feature>
<dbReference type="EMBL" id="JAVREO010000007">
    <property type="protein sequence ID" value="MDT0267533.1"/>
    <property type="molecule type" value="Genomic_DNA"/>
</dbReference>
<sequence length="438" mass="44283">MAPILALADDLSGAAETAAALSTRETRNYTDPDVPRLLLLTAHTAHPHPHPAPGGALVVDTDSRHRDEGEAAARVRAALSLAEPPSTGAPVEAVTVLKKIDSLLRGRLAAELGPLRERGGLVLAPALPVAGRTVLDGAVRVDGGPLSAAPAWRLEPTRAPDDIASALAPLPCRTVPLALVRGPETALSRALRDAVTHGMVAVCDAVSDDDLTRIATVTRRALGSGVALAGSAAMAGALARTTTPSAPAPGAPRQLPPADHPRPLLLVVGTAEPSARRQTKRLARAGVPVLSLPGTELLTDPGAAATALAAAARHPVSAVTLAETLVEAPPGALTGALADAVARSGTPADLVLTGGATARAVIDALGHPTLAYGGPIHRPERPGEVEYGAVRLLAPDGRTVVTRPGSFGGPDSLLTIARSLRPVARGHSPVPPGPADRP</sequence>
<dbReference type="GO" id="GO:0016301">
    <property type="term" value="F:kinase activity"/>
    <property type="evidence" value="ECO:0007669"/>
    <property type="project" value="UniProtKB-KW"/>
</dbReference>
<proteinExistence type="inferred from homology"/>
<reference evidence="11" key="1">
    <citation type="submission" date="2023-07" db="EMBL/GenBank/DDBJ databases">
        <title>30 novel species of actinomycetes from the DSMZ collection.</title>
        <authorList>
            <person name="Nouioui I."/>
        </authorList>
    </citation>
    <scope>NUCLEOTIDE SEQUENCE [LARGE SCALE GENOMIC DNA]</scope>
    <source>
        <strain evidence="11">DSM 44915</strain>
    </source>
</reference>
<evidence type="ECO:0000256" key="5">
    <source>
        <dbReference type="ARBA" id="ARBA00022840"/>
    </source>
</evidence>
<dbReference type="InterPro" id="IPR037051">
    <property type="entry name" value="4-carb_acid_sugar_kinase_N_sf"/>
</dbReference>
<comment type="caution">
    <text evidence="10">The sequence shown here is derived from an EMBL/GenBank/DDBJ whole genome shotgun (WGS) entry which is preliminary data.</text>
</comment>
<keyword evidence="11" id="KW-1185">Reference proteome</keyword>
<dbReference type="RefSeq" id="WP_311667598.1">
    <property type="nucleotide sequence ID" value="NZ_JAVREO010000007.1"/>
</dbReference>
<dbReference type="InterPro" id="IPR031475">
    <property type="entry name" value="NBD_C"/>
</dbReference>
<evidence type="ECO:0000256" key="1">
    <source>
        <dbReference type="ARBA" id="ARBA00005715"/>
    </source>
</evidence>
<evidence type="ECO:0000256" key="2">
    <source>
        <dbReference type="ARBA" id="ARBA00022679"/>
    </source>
</evidence>
<keyword evidence="6" id="KW-0119">Carbohydrate metabolism</keyword>
<dbReference type="Gene3D" id="3.40.980.20">
    <property type="entry name" value="Four-carbon acid sugar kinase, nucleotide binding domain"/>
    <property type="match status" value="1"/>
</dbReference>
<keyword evidence="4 10" id="KW-0418">Kinase</keyword>
<feature type="domain" description="Four-carbon acid sugar kinase nucleotide binding" evidence="9">
    <location>
        <begin position="265"/>
        <end position="413"/>
    </location>
</feature>
<gene>
    <name evidence="10" type="ORF">RM844_14680</name>
</gene>
<evidence type="ECO:0000259" key="8">
    <source>
        <dbReference type="Pfam" id="PF07005"/>
    </source>
</evidence>
<evidence type="ECO:0000313" key="10">
    <source>
        <dbReference type="EMBL" id="MDT0267533.1"/>
    </source>
</evidence>
<protein>
    <submittedName>
        <fullName evidence="10">Four-carbon acid sugar kinase family protein</fullName>
    </submittedName>
</protein>
<name>A0ABU2JTL6_9ACTN</name>
<organism evidence="10 11">
    <name type="scientific">Streptomyces chisholmiae</name>
    <dbReference type="NCBI Taxonomy" id="3075540"/>
    <lineage>
        <taxon>Bacteria</taxon>
        <taxon>Bacillati</taxon>
        <taxon>Actinomycetota</taxon>
        <taxon>Actinomycetes</taxon>
        <taxon>Kitasatosporales</taxon>
        <taxon>Streptomycetaceae</taxon>
        <taxon>Streptomyces</taxon>
    </lineage>
</organism>
<dbReference type="Proteomes" id="UP001183410">
    <property type="component" value="Unassembled WGS sequence"/>
</dbReference>
<evidence type="ECO:0000256" key="7">
    <source>
        <dbReference type="SAM" id="MobiDB-lite"/>
    </source>
</evidence>
<keyword evidence="2" id="KW-0808">Transferase</keyword>
<dbReference type="InterPro" id="IPR010737">
    <property type="entry name" value="4-carb_acid_sugar_kinase_N"/>
</dbReference>
<evidence type="ECO:0000256" key="3">
    <source>
        <dbReference type="ARBA" id="ARBA00022741"/>
    </source>
</evidence>
<feature type="domain" description="Four-carbon acid sugar kinase N-terminal" evidence="8">
    <location>
        <begin position="4"/>
        <end position="238"/>
    </location>
</feature>
<keyword evidence="5" id="KW-0067">ATP-binding</keyword>
<evidence type="ECO:0000313" key="11">
    <source>
        <dbReference type="Proteomes" id="UP001183410"/>
    </source>
</evidence>
<evidence type="ECO:0000256" key="6">
    <source>
        <dbReference type="ARBA" id="ARBA00023277"/>
    </source>
</evidence>
<keyword evidence="3" id="KW-0547">Nucleotide-binding</keyword>
<dbReference type="Pfam" id="PF17042">
    <property type="entry name" value="NBD_C"/>
    <property type="match status" value="1"/>
</dbReference>
<dbReference type="SUPFAM" id="SSF142764">
    <property type="entry name" value="YgbK-like"/>
    <property type="match status" value="1"/>
</dbReference>
<evidence type="ECO:0000259" key="9">
    <source>
        <dbReference type="Pfam" id="PF17042"/>
    </source>
</evidence>